<proteinExistence type="predicted"/>
<feature type="region of interest" description="Disordered" evidence="1">
    <location>
        <begin position="194"/>
        <end position="234"/>
    </location>
</feature>
<evidence type="ECO:0000313" key="2">
    <source>
        <dbReference type="EMBL" id="KAG0252114.1"/>
    </source>
</evidence>
<dbReference type="OrthoDB" id="5552418at2759"/>
<evidence type="ECO:0000256" key="1">
    <source>
        <dbReference type="SAM" id="MobiDB-lite"/>
    </source>
</evidence>
<gene>
    <name evidence="2" type="ORF">DFQ27_008260</name>
</gene>
<keyword evidence="3" id="KW-1185">Reference proteome</keyword>
<reference evidence="2" key="1">
    <citation type="journal article" date="2020" name="Fungal Divers.">
        <title>Resolving the Mortierellaceae phylogeny through synthesis of multi-gene phylogenetics and phylogenomics.</title>
        <authorList>
            <person name="Vandepol N."/>
            <person name="Liber J."/>
            <person name="Desiro A."/>
            <person name="Na H."/>
            <person name="Kennedy M."/>
            <person name="Barry K."/>
            <person name="Grigoriev I.V."/>
            <person name="Miller A.N."/>
            <person name="O'Donnell K."/>
            <person name="Stajich J.E."/>
            <person name="Bonito G."/>
        </authorList>
    </citation>
    <scope>NUCLEOTIDE SEQUENCE</scope>
    <source>
        <strain evidence="2">BC1065</strain>
    </source>
</reference>
<evidence type="ECO:0000313" key="3">
    <source>
        <dbReference type="Proteomes" id="UP000807716"/>
    </source>
</evidence>
<dbReference type="EMBL" id="JAAAJB010000689">
    <property type="protein sequence ID" value="KAG0252114.1"/>
    <property type="molecule type" value="Genomic_DNA"/>
</dbReference>
<feature type="region of interest" description="Disordered" evidence="1">
    <location>
        <begin position="1"/>
        <end position="23"/>
    </location>
</feature>
<accession>A0A9P6TYZ1</accession>
<dbReference type="Proteomes" id="UP000807716">
    <property type="component" value="Unassembled WGS sequence"/>
</dbReference>
<organism evidence="2 3">
    <name type="scientific">Actinomortierella ambigua</name>
    <dbReference type="NCBI Taxonomy" id="1343610"/>
    <lineage>
        <taxon>Eukaryota</taxon>
        <taxon>Fungi</taxon>
        <taxon>Fungi incertae sedis</taxon>
        <taxon>Mucoromycota</taxon>
        <taxon>Mortierellomycotina</taxon>
        <taxon>Mortierellomycetes</taxon>
        <taxon>Mortierellales</taxon>
        <taxon>Mortierellaceae</taxon>
        <taxon>Actinomortierella</taxon>
    </lineage>
</organism>
<comment type="caution">
    <text evidence="2">The sequence shown here is derived from an EMBL/GenBank/DDBJ whole genome shotgun (WGS) entry which is preliminary data.</text>
</comment>
<name>A0A9P6TYZ1_9FUNG</name>
<protein>
    <submittedName>
        <fullName evidence="2">Uncharacterized protein</fullName>
    </submittedName>
</protein>
<dbReference type="AlphaFoldDB" id="A0A9P6TYZ1"/>
<feature type="compositionally biased region" description="Pro residues" evidence="1">
    <location>
        <begin position="200"/>
        <end position="211"/>
    </location>
</feature>
<sequence>MAESRGGDIGETLQQQQQQQQQVDPLAEYQEELQNVLEYVDQGMILKSIGLLGQLTERVVANIEPLGLASDDGPPARREGFWTGLNNCWLFALSHAQDTARWDDPTFSSLSFLSPSSFSSPSSPSPSSPFASQQQGPILQEQRHLVHLKHRVVDWANRLEPWGLVDYELGFWERDILEAIESCLVATNSAFPSSLSSPASSPPVSSPPSPSPSETVAPLATGAPVLDLDHQQSL</sequence>